<name>A0AAD7AI74_9AGAR</name>
<dbReference type="Proteomes" id="UP001218218">
    <property type="component" value="Unassembled WGS sequence"/>
</dbReference>
<reference evidence="1" key="1">
    <citation type="submission" date="2023-03" db="EMBL/GenBank/DDBJ databases">
        <title>Massive genome expansion in bonnet fungi (Mycena s.s.) driven by repeated elements and novel gene families across ecological guilds.</title>
        <authorList>
            <consortium name="Lawrence Berkeley National Laboratory"/>
            <person name="Harder C.B."/>
            <person name="Miyauchi S."/>
            <person name="Viragh M."/>
            <person name="Kuo A."/>
            <person name="Thoen E."/>
            <person name="Andreopoulos B."/>
            <person name="Lu D."/>
            <person name="Skrede I."/>
            <person name="Drula E."/>
            <person name="Henrissat B."/>
            <person name="Morin E."/>
            <person name="Kohler A."/>
            <person name="Barry K."/>
            <person name="LaButti K."/>
            <person name="Morin E."/>
            <person name="Salamov A."/>
            <person name="Lipzen A."/>
            <person name="Mereny Z."/>
            <person name="Hegedus B."/>
            <person name="Baldrian P."/>
            <person name="Stursova M."/>
            <person name="Weitz H."/>
            <person name="Taylor A."/>
            <person name="Grigoriev I.V."/>
            <person name="Nagy L.G."/>
            <person name="Martin F."/>
            <person name="Kauserud H."/>
        </authorList>
    </citation>
    <scope>NUCLEOTIDE SEQUENCE</scope>
    <source>
        <strain evidence="1">CBHHK002</strain>
    </source>
</reference>
<dbReference type="InterPro" id="IPR032675">
    <property type="entry name" value="LRR_dom_sf"/>
</dbReference>
<dbReference type="InterPro" id="IPR036047">
    <property type="entry name" value="F-box-like_dom_sf"/>
</dbReference>
<dbReference type="Gene3D" id="3.80.10.10">
    <property type="entry name" value="Ribonuclease Inhibitor"/>
    <property type="match status" value="1"/>
</dbReference>
<organism evidence="1 2">
    <name type="scientific">Mycena albidolilacea</name>
    <dbReference type="NCBI Taxonomy" id="1033008"/>
    <lineage>
        <taxon>Eukaryota</taxon>
        <taxon>Fungi</taxon>
        <taxon>Dikarya</taxon>
        <taxon>Basidiomycota</taxon>
        <taxon>Agaricomycotina</taxon>
        <taxon>Agaricomycetes</taxon>
        <taxon>Agaricomycetidae</taxon>
        <taxon>Agaricales</taxon>
        <taxon>Marasmiineae</taxon>
        <taxon>Mycenaceae</taxon>
        <taxon>Mycena</taxon>
    </lineage>
</organism>
<dbReference type="AlphaFoldDB" id="A0AAD7AI74"/>
<evidence type="ECO:0000313" key="2">
    <source>
        <dbReference type="Proteomes" id="UP001218218"/>
    </source>
</evidence>
<accession>A0AAD7AI74</accession>
<keyword evidence="2" id="KW-1185">Reference proteome</keyword>
<dbReference type="SUPFAM" id="SSF81383">
    <property type="entry name" value="F-box domain"/>
    <property type="match status" value="1"/>
</dbReference>
<protein>
    <recommendedName>
        <fullName evidence="3">F-box domain-containing protein</fullName>
    </recommendedName>
</protein>
<evidence type="ECO:0000313" key="1">
    <source>
        <dbReference type="EMBL" id="KAJ7359538.1"/>
    </source>
</evidence>
<sequence length="439" mass="50748">MSGVHLLVPDVLREIMLWLPSDIDQKFRVAQVSRYWRDTALHSPVFWSSFLGRTNLLYINRIPIVLERSGTTTMLHVELRLIITPDTDWPTKALAALVPYVARIESLDTYPLSPPTFQALLRSNLEFPALQTLRLKGPHRHLIPRLLLKTPRLRTLDLEYFDPEDLATLLPLTLENIRLHQVDVESVETLFHILARCPRMWRVVLQPRNRRNEPEDEVFPASQLLPLTLRELEVGWVNSADVARILNTWFSDVVLHTLAAWVDPYDTTPGLDALFSGLESLVVFEAFDPRTFEVRDEDGRIRRFQGVSIGPVRMAAHEVWEQLSSRHNLHKTVRELRIRYWDDYVDIFERCPPQHDGITLVVGADSDFSVDFAAPGDSSRSDYQQFMDRTHIYGSQQSCTSLRISSRRHVKWRFASAIGSWWEEKTSGKMSLTSCRQVC</sequence>
<comment type="caution">
    <text evidence="1">The sequence shown here is derived from an EMBL/GenBank/DDBJ whole genome shotgun (WGS) entry which is preliminary data.</text>
</comment>
<proteinExistence type="predicted"/>
<gene>
    <name evidence="1" type="ORF">DFH08DRAFT_1038398</name>
</gene>
<evidence type="ECO:0008006" key="3">
    <source>
        <dbReference type="Google" id="ProtNLM"/>
    </source>
</evidence>
<dbReference type="EMBL" id="JARIHO010000006">
    <property type="protein sequence ID" value="KAJ7359538.1"/>
    <property type="molecule type" value="Genomic_DNA"/>
</dbReference>